<dbReference type="InterPro" id="IPR023827">
    <property type="entry name" value="Peptidase_S8_Asp-AS"/>
</dbReference>
<gene>
    <name evidence="9" type="primary">LOC118416406</name>
</gene>
<dbReference type="GO" id="GO:0004252">
    <property type="term" value="F:serine-type endopeptidase activity"/>
    <property type="evidence" value="ECO:0000318"/>
    <property type="project" value="GO_Central"/>
</dbReference>
<evidence type="ECO:0000256" key="4">
    <source>
        <dbReference type="PROSITE-ProRule" id="PRU01240"/>
    </source>
</evidence>
<dbReference type="InterPro" id="IPR036852">
    <property type="entry name" value="Peptidase_S8/S53_dom_sf"/>
</dbReference>
<evidence type="ECO:0000259" key="6">
    <source>
        <dbReference type="Pfam" id="PF00082"/>
    </source>
</evidence>
<evidence type="ECO:0000313" key="9">
    <source>
        <dbReference type="RefSeq" id="XP_035677396.1"/>
    </source>
</evidence>
<evidence type="ECO:0000256" key="5">
    <source>
        <dbReference type="SAM" id="SignalP"/>
    </source>
</evidence>
<comment type="similarity">
    <text evidence="4">Belongs to the peptidase S8 family.</text>
</comment>
<dbReference type="InterPro" id="IPR015500">
    <property type="entry name" value="Peptidase_S8_subtilisin-rel"/>
</dbReference>
<dbReference type="PRINTS" id="PR00723">
    <property type="entry name" value="SUBTILISIN"/>
</dbReference>
<proteinExistence type="inferred from homology"/>
<keyword evidence="1" id="KW-0645">Protease</keyword>
<dbReference type="Gene3D" id="3.30.70.850">
    <property type="entry name" value="Peptidase S8, pro-domain"/>
    <property type="match status" value="1"/>
</dbReference>
<evidence type="ECO:0000256" key="1">
    <source>
        <dbReference type="ARBA" id="ARBA00022670"/>
    </source>
</evidence>
<evidence type="ECO:0000256" key="3">
    <source>
        <dbReference type="ARBA" id="ARBA00022825"/>
    </source>
</evidence>
<organism evidence="8 9">
    <name type="scientific">Branchiostoma floridae</name>
    <name type="common">Florida lancelet</name>
    <name type="synonym">Amphioxus</name>
    <dbReference type="NCBI Taxonomy" id="7739"/>
    <lineage>
        <taxon>Eukaryota</taxon>
        <taxon>Metazoa</taxon>
        <taxon>Chordata</taxon>
        <taxon>Cephalochordata</taxon>
        <taxon>Leptocardii</taxon>
        <taxon>Amphioxiformes</taxon>
        <taxon>Branchiostomatidae</taxon>
        <taxon>Branchiostoma</taxon>
    </lineage>
</organism>
<dbReference type="Gene3D" id="3.40.50.200">
    <property type="entry name" value="Peptidase S8/S53 domain"/>
    <property type="match status" value="1"/>
</dbReference>
<reference evidence="8" key="1">
    <citation type="journal article" date="2020" name="Nat. Ecol. Evol.">
        <title>Deeply conserved synteny resolves early events in vertebrate evolution.</title>
        <authorList>
            <person name="Simakov O."/>
            <person name="Marletaz F."/>
            <person name="Yue J.X."/>
            <person name="O'Connell B."/>
            <person name="Jenkins J."/>
            <person name="Brandt A."/>
            <person name="Calef R."/>
            <person name="Tung C.H."/>
            <person name="Huang T.K."/>
            <person name="Schmutz J."/>
            <person name="Satoh N."/>
            <person name="Yu J.K."/>
            <person name="Putnam N.H."/>
            <person name="Green R.E."/>
            <person name="Rokhsar D.S."/>
        </authorList>
    </citation>
    <scope>NUCLEOTIDE SEQUENCE [LARGE SCALE GENOMIC DNA]</scope>
    <source>
        <strain evidence="8">S238N-H82</strain>
    </source>
</reference>
<evidence type="ECO:0000256" key="2">
    <source>
        <dbReference type="ARBA" id="ARBA00022801"/>
    </source>
</evidence>
<dbReference type="GO" id="GO:0016486">
    <property type="term" value="P:peptide hormone processing"/>
    <property type="evidence" value="ECO:0000318"/>
    <property type="project" value="GO_Central"/>
</dbReference>
<dbReference type="InterPro" id="IPR000209">
    <property type="entry name" value="Peptidase_S8/S53_dom"/>
</dbReference>
<dbReference type="SUPFAM" id="SSF52743">
    <property type="entry name" value="Subtilisin-like"/>
    <property type="match status" value="1"/>
</dbReference>
<dbReference type="PROSITE" id="PS51892">
    <property type="entry name" value="SUBTILASE"/>
    <property type="match status" value="1"/>
</dbReference>
<dbReference type="RefSeq" id="XP_035677396.1">
    <property type="nucleotide sequence ID" value="XM_035821503.1"/>
</dbReference>
<dbReference type="GeneID" id="118416406"/>
<feature type="chain" id="PRO_5039951274" evidence="5">
    <location>
        <begin position="17"/>
        <end position="359"/>
    </location>
</feature>
<keyword evidence="3" id="KW-0720">Serine protease</keyword>
<keyword evidence="5" id="KW-0732">Signal</keyword>
<feature type="domain" description="Peptidase S8 pro-domain" evidence="7">
    <location>
        <begin position="23"/>
        <end position="91"/>
    </location>
</feature>
<dbReference type="PROSITE" id="PS00137">
    <property type="entry name" value="SUBTILASE_HIS"/>
    <property type="match status" value="1"/>
</dbReference>
<dbReference type="Pfam" id="PF16470">
    <property type="entry name" value="S8_pro-domain"/>
    <property type="match status" value="1"/>
</dbReference>
<dbReference type="InterPro" id="IPR032815">
    <property type="entry name" value="S8_pro-domain"/>
</dbReference>
<comment type="caution">
    <text evidence="4">Lacks conserved residue(s) required for the propagation of feature annotation.</text>
</comment>
<dbReference type="InterPro" id="IPR022398">
    <property type="entry name" value="Peptidase_S8_His-AS"/>
</dbReference>
<dbReference type="GO" id="GO:0005802">
    <property type="term" value="C:trans-Golgi network"/>
    <property type="evidence" value="ECO:0000318"/>
    <property type="project" value="GO_Central"/>
</dbReference>
<evidence type="ECO:0000259" key="7">
    <source>
        <dbReference type="Pfam" id="PF16470"/>
    </source>
</evidence>
<dbReference type="PANTHER" id="PTHR42884">
    <property type="entry name" value="PROPROTEIN CONVERTASE SUBTILISIN/KEXIN-RELATED"/>
    <property type="match status" value="1"/>
</dbReference>
<dbReference type="AlphaFoldDB" id="A0A9J7L7I5"/>
<feature type="domain" description="Peptidase S8/S53" evidence="6">
    <location>
        <begin position="147"/>
        <end position="335"/>
    </location>
</feature>
<dbReference type="SUPFAM" id="SSF54897">
    <property type="entry name" value="Protease propeptides/inhibitors"/>
    <property type="match status" value="1"/>
</dbReference>
<dbReference type="InterPro" id="IPR038466">
    <property type="entry name" value="S8_pro-domain_sf"/>
</dbReference>
<feature type="signal peptide" evidence="5">
    <location>
        <begin position="1"/>
        <end position="16"/>
    </location>
</feature>
<evidence type="ECO:0000313" key="8">
    <source>
        <dbReference type="Proteomes" id="UP000001554"/>
    </source>
</evidence>
<dbReference type="PANTHER" id="PTHR42884:SF31">
    <property type="entry name" value="PROPROTEIN CONVERTASE SUBTILISIN_KEXIN TYPE 5"/>
    <property type="match status" value="1"/>
</dbReference>
<dbReference type="CDD" id="cd04059">
    <property type="entry name" value="Peptidases_S8_Protein_convertases_Kexins_Furin-like"/>
    <property type="match status" value="1"/>
</dbReference>
<dbReference type="InterPro" id="IPR034182">
    <property type="entry name" value="Kexin/furin"/>
</dbReference>
<protein>
    <submittedName>
        <fullName evidence="9">Furin-like protease kpc-1</fullName>
    </submittedName>
</protein>
<name>A0A9J7L7I5_BRAFL</name>
<sequence>MTLLVLSLIWLRIVATQTSSTGTWAVQLQGGEKEANVLADKMDMVYVRHVIEDYYLFRERNGIRRNVDQRGALLRAESKVEWFQQQMPRPRHLYTSEDTTAICTPNNQTYPVPHFNDEHWMNNLQTYLYCGNVHMNVLPAWVRGYYGQGVVVGVVDDGIFLENPDLMPNIAEGLSYSVVDDSLDPTPSAAVFSHGTRCAGIVAAKANNNFCGVGVAPKAKIAGMKLFVGASADLTDAEEALALSHSYNDISIYSCSFGPSDYNNVLEGPDTLTYAAMKLSAEKGRNGKGSIYMFSAGNGGNYGDSCAYNGYINNIYAIGISAVLTDGSLARYDEACTSIFGVTYSRQYDDNTTLVNILL</sequence>
<dbReference type="Proteomes" id="UP000001554">
    <property type="component" value="Chromosome 5"/>
</dbReference>
<dbReference type="OMA" id="AYVENTR"/>
<keyword evidence="8" id="KW-1185">Reference proteome</keyword>
<dbReference type="Pfam" id="PF00082">
    <property type="entry name" value="Peptidase_S8"/>
    <property type="match status" value="1"/>
</dbReference>
<accession>A0A9J7L7I5</accession>
<dbReference type="KEGG" id="bfo:118416406"/>
<dbReference type="OrthoDB" id="5975161at2759"/>
<dbReference type="PROSITE" id="PS00136">
    <property type="entry name" value="SUBTILASE_ASP"/>
    <property type="match status" value="1"/>
</dbReference>
<dbReference type="GO" id="GO:0000139">
    <property type="term" value="C:Golgi membrane"/>
    <property type="evidence" value="ECO:0000318"/>
    <property type="project" value="GO_Central"/>
</dbReference>
<keyword evidence="2" id="KW-0378">Hydrolase</keyword>
<reference evidence="9" key="2">
    <citation type="submission" date="2025-08" db="UniProtKB">
        <authorList>
            <consortium name="RefSeq"/>
        </authorList>
    </citation>
    <scope>IDENTIFICATION</scope>
    <source>
        <strain evidence="9">S238N-H82</strain>
        <tissue evidence="9">Testes</tissue>
    </source>
</reference>